<evidence type="ECO:0000313" key="2">
    <source>
        <dbReference type="Proteomes" id="UP001497516"/>
    </source>
</evidence>
<proteinExistence type="predicted"/>
<gene>
    <name evidence="1" type="ORF">LTRI10_LOCUS2622</name>
</gene>
<organism evidence="1 2">
    <name type="scientific">Linum trigynum</name>
    <dbReference type="NCBI Taxonomy" id="586398"/>
    <lineage>
        <taxon>Eukaryota</taxon>
        <taxon>Viridiplantae</taxon>
        <taxon>Streptophyta</taxon>
        <taxon>Embryophyta</taxon>
        <taxon>Tracheophyta</taxon>
        <taxon>Spermatophyta</taxon>
        <taxon>Magnoliopsida</taxon>
        <taxon>eudicotyledons</taxon>
        <taxon>Gunneridae</taxon>
        <taxon>Pentapetalae</taxon>
        <taxon>rosids</taxon>
        <taxon>fabids</taxon>
        <taxon>Malpighiales</taxon>
        <taxon>Linaceae</taxon>
        <taxon>Linum</taxon>
    </lineage>
</organism>
<keyword evidence="2" id="KW-1185">Reference proteome</keyword>
<evidence type="ECO:0000313" key="1">
    <source>
        <dbReference type="EMBL" id="CAL1354834.1"/>
    </source>
</evidence>
<dbReference type="EMBL" id="OZ034813">
    <property type="protein sequence ID" value="CAL1354834.1"/>
    <property type="molecule type" value="Genomic_DNA"/>
</dbReference>
<protein>
    <submittedName>
        <fullName evidence="1">Uncharacterized protein</fullName>
    </submittedName>
</protein>
<dbReference type="Proteomes" id="UP001497516">
    <property type="component" value="Chromosome 1"/>
</dbReference>
<dbReference type="AlphaFoldDB" id="A0AAV2CE99"/>
<sequence>MASLSHENWAQVEEHEGVLYIRAILNRGIGDCTVRHGCVPYTFQQELRAFSRGCNAQCDSVLKSITPYVRDAKVYFIYNNYSFTLNEINNLEDRKIVSNGKLTDSFLNLMRYKANISSFY</sequence>
<reference evidence="1 2" key="1">
    <citation type="submission" date="2024-04" db="EMBL/GenBank/DDBJ databases">
        <authorList>
            <person name="Fracassetti M."/>
        </authorList>
    </citation>
    <scope>NUCLEOTIDE SEQUENCE [LARGE SCALE GENOMIC DNA]</scope>
</reference>
<accession>A0AAV2CE99</accession>
<name>A0AAV2CE99_9ROSI</name>